<gene>
    <name evidence="6" type="primary">Smug1</name>
    <name evidence="6" type="ORF">VIDCHA_R06211</name>
</gene>
<feature type="region of interest" description="Disordered" evidence="5">
    <location>
        <begin position="1"/>
        <end position="27"/>
    </location>
</feature>
<keyword evidence="4" id="KW-0234">DNA repair</keyword>
<organism evidence="6 7">
    <name type="scientific">Vidua chalybeata</name>
    <name type="common">Village indigobird</name>
    <dbReference type="NCBI Taxonomy" id="81927"/>
    <lineage>
        <taxon>Eukaryota</taxon>
        <taxon>Metazoa</taxon>
        <taxon>Chordata</taxon>
        <taxon>Craniata</taxon>
        <taxon>Vertebrata</taxon>
        <taxon>Euteleostomi</taxon>
        <taxon>Archelosauria</taxon>
        <taxon>Archosauria</taxon>
        <taxon>Dinosauria</taxon>
        <taxon>Saurischia</taxon>
        <taxon>Theropoda</taxon>
        <taxon>Coelurosauria</taxon>
        <taxon>Aves</taxon>
        <taxon>Neognathae</taxon>
        <taxon>Neoaves</taxon>
        <taxon>Telluraves</taxon>
        <taxon>Australaves</taxon>
        <taxon>Passeriformes</taxon>
        <taxon>Passeroidea</taxon>
        <taxon>Estrildidae</taxon>
        <taxon>Viduinae</taxon>
        <taxon>Vidua</taxon>
    </lineage>
</organism>
<dbReference type="Proteomes" id="UP000634236">
    <property type="component" value="Unassembled WGS sequence"/>
</dbReference>
<accession>A0A851K0J3</accession>
<sequence>EEEEGAGAEEDGDDAEDEEDEADGAEGVAARFLALQRGLSERLRALPPPGPPVALVYAPLEYAWEPHRRFVRRFLRAPTAVLFLGMNPGPFGMAQTGVPFGEAWHVREWLRVSGAVRRPPREHPKRPVLGLRCPRAEVS</sequence>
<evidence type="ECO:0000313" key="6">
    <source>
        <dbReference type="EMBL" id="NXB83361.1"/>
    </source>
</evidence>
<keyword evidence="7" id="KW-1185">Reference proteome</keyword>
<evidence type="ECO:0000256" key="3">
    <source>
        <dbReference type="ARBA" id="ARBA00023125"/>
    </source>
</evidence>
<keyword evidence="2" id="KW-0378">Hydrolase</keyword>
<feature type="non-terminal residue" evidence="6">
    <location>
        <position position="139"/>
    </location>
</feature>
<dbReference type="GO" id="GO:0006284">
    <property type="term" value="P:base-excision repair"/>
    <property type="evidence" value="ECO:0007669"/>
    <property type="project" value="InterPro"/>
</dbReference>
<evidence type="ECO:0000256" key="5">
    <source>
        <dbReference type="SAM" id="MobiDB-lite"/>
    </source>
</evidence>
<dbReference type="GO" id="GO:0000703">
    <property type="term" value="F:oxidized pyrimidine nucleobase lesion DNA N-glycosylase activity"/>
    <property type="evidence" value="ECO:0007669"/>
    <property type="project" value="TreeGrafter"/>
</dbReference>
<evidence type="ECO:0000313" key="7">
    <source>
        <dbReference type="Proteomes" id="UP000634236"/>
    </source>
</evidence>
<dbReference type="InterPro" id="IPR039134">
    <property type="entry name" value="SMUG1"/>
</dbReference>
<dbReference type="SUPFAM" id="SSF52141">
    <property type="entry name" value="Uracil-DNA glycosylase-like"/>
    <property type="match status" value="1"/>
</dbReference>
<dbReference type="GO" id="GO:0003677">
    <property type="term" value="F:DNA binding"/>
    <property type="evidence" value="ECO:0007669"/>
    <property type="project" value="UniProtKB-KW"/>
</dbReference>
<evidence type="ECO:0000256" key="1">
    <source>
        <dbReference type="ARBA" id="ARBA00022763"/>
    </source>
</evidence>
<dbReference type="Gene3D" id="3.40.470.10">
    <property type="entry name" value="Uracil-DNA glycosylase-like domain"/>
    <property type="match status" value="1"/>
</dbReference>
<dbReference type="EMBL" id="WBNB01000082">
    <property type="protein sequence ID" value="NXB83361.1"/>
    <property type="molecule type" value="Genomic_DNA"/>
</dbReference>
<feature type="non-terminal residue" evidence="6">
    <location>
        <position position="1"/>
    </location>
</feature>
<keyword evidence="1" id="KW-0227">DNA damage</keyword>
<dbReference type="PANTHER" id="PTHR13235">
    <property type="entry name" value="SINGLE-STRAND SELECTIVE MONOFUNCTIONAL URACIL DNA GLYCOSYLASE"/>
    <property type="match status" value="1"/>
</dbReference>
<keyword evidence="3" id="KW-0238">DNA-binding</keyword>
<evidence type="ECO:0000256" key="4">
    <source>
        <dbReference type="ARBA" id="ARBA00023204"/>
    </source>
</evidence>
<dbReference type="PANTHER" id="PTHR13235:SF2">
    <property type="entry name" value="SINGLE-STRAND SELECTIVE MONOFUNCTIONAL URACIL DNA GLYCOSYLASE"/>
    <property type="match status" value="1"/>
</dbReference>
<dbReference type="GO" id="GO:0017065">
    <property type="term" value="F:single-strand selective uracil DNA N-glycosylase activity"/>
    <property type="evidence" value="ECO:0007669"/>
    <property type="project" value="InterPro"/>
</dbReference>
<proteinExistence type="predicted"/>
<name>A0A851K0J3_VIDCH</name>
<evidence type="ECO:0000256" key="2">
    <source>
        <dbReference type="ARBA" id="ARBA00022801"/>
    </source>
</evidence>
<protein>
    <submittedName>
        <fullName evidence="6">SMUG1 glycosylase</fullName>
    </submittedName>
</protein>
<dbReference type="InterPro" id="IPR036895">
    <property type="entry name" value="Uracil-DNA_glycosylase-like_sf"/>
</dbReference>
<reference evidence="6" key="1">
    <citation type="submission" date="2019-09" db="EMBL/GenBank/DDBJ databases">
        <title>Bird 10,000 Genomes (B10K) Project - Family phase.</title>
        <authorList>
            <person name="Zhang G."/>
        </authorList>
    </citation>
    <scope>NUCLEOTIDE SEQUENCE</scope>
    <source>
        <strain evidence="6">OUT-0048</strain>
        <tissue evidence="6">Muscle</tissue>
    </source>
</reference>
<feature type="compositionally biased region" description="Acidic residues" evidence="5">
    <location>
        <begin position="1"/>
        <end position="24"/>
    </location>
</feature>
<comment type="caution">
    <text evidence="6">The sequence shown here is derived from an EMBL/GenBank/DDBJ whole genome shotgun (WGS) entry which is preliminary data.</text>
</comment>
<dbReference type="AlphaFoldDB" id="A0A851K0J3"/>